<dbReference type="CDD" id="cd02149">
    <property type="entry name" value="NfsB-like"/>
    <property type="match status" value="1"/>
</dbReference>
<feature type="domain" description="Nitroreductase" evidence="7">
    <location>
        <begin position="9"/>
        <end position="186"/>
    </location>
</feature>
<evidence type="ECO:0000256" key="4">
    <source>
        <dbReference type="ARBA" id="ARBA00022643"/>
    </source>
</evidence>
<accession>A0A1G7KP87</accession>
<name>A0A1G7KP87_9FLAO</name>
<protein>
    <submittedName>
        <fullName evidence="8">Nitroreductase</fullName>
    </submittedName>
</protein>
<dbReference type="Proteomes" id="UP000182114">
    <property type="component" value="Unassembled WGS sequence"/>
</dbReference>
<evidence type="ECO:0000256" key="2">
    <source>
        <dbReference type="ARBA" id="ARBA00007118"/>
    </source>
</evidence>
<reference evidence="9" key="1">
    <citation type="submission" date="2016-10" db="EMBL/GenBank/DDBJ databases">
        <authorList>
            <person name="Varghese N."/>
            <person name="Submissions S."/>
        </authorList>
    </citation>
    <scope>NUCLEOTIDE SEQUENCE [LARGE SCALE GENOMIC DNA]</scope>
    <source>
        <strain evidence="9">DSM 24729</strain>
    </source>
</reference>
<dbReference type="eggNOG" id="COG0778">
    <property type="taxonomic scope" value="Bacteria"/>
</dbReference>
<dbReference type="Pfam" id="PF00881">
    <property type="entry name" value="Nitroreductase"/>
    <property type="match status" value="1"/>
</dbReference>
<evidence type="ECO:0000256" key="6">
    <source>
        <dbReference type="ARBA" id="ARBA00023002"/>
    </source>
</evidence>
<dbReference type="PANTHER" id="PTHR43673:SF2">
    <property type="entry name" value="NITROREDUCTASE"/>
    <property type="match status" value="1"/>
</dbReference>
<evidence type="ECO:0000256" key="3">
    <source>
        <dbReference type="ARBA" id="ARBA00022630"/>
    </source>
</evidence>
<dbReference type="AlphaFoldDB" id="A0A1G7KP87"/>
<sequence length="210" mass="23737">MNNYIDNLNWRYATKKFDATKKVSKEDFETILEAASLTASSYGLQPYKILVIEDPAIREQLKPFAWGQSQITDATYLIAFVHHTTFNEELIDTHLQDISEIRGIPSEALAGYSDFMKSKLISLSDETKAVWAAKQTYIALGNVLSAAADLKIDTCPMEGFEPAEFNKILGLDAQNLNTSLLVTIGYRAEDDDTQHYKKVRKSKEKLIQYI</sequence>
<dbReference type="InterPro" id="IPR029479">
    <property type="entry name" value="Nitroreductase"/>
</dbReference>
<evidence type="ECO:0000256" key="5">
    <source>
        <dbReference type="ARBA" id="ARBA00022857"/>
    </source>
</evidence>
<keyword evidence="3" id="KW-0285">Flavoprotein</keyword>
<evidence type="ECO:0000259" key="7">
    <source>
        <dbReference type="Pfam" id="PF00881"/>
    </source>
</evidence>
<keyword evidence="4" id="KW-0288">FMN</keyword>
<dbReference type="InterPro" id="IPR033878">
    <property type="entry name" value="NfsB-like"/>
</dbReference>
<proteinExistence type="inferred from homology"/>
<keyword evidence="5" id="KW-0521">NADP</keyword>
<dbReference type="EMBL" id="FNBD01000013">
    <property type="protein sequence ID" value="SDF39017.1"/>
    <property type="molecule type" value="Genomic_DNA"/>
</dbReference>
<comment type="similarity">
    <text evidence="2">Belongs to the nitroreductase family.</text>
</comment>
<keyword evidence="9" id="KW-1185">Reference proteome</keyword>
<dbReference type="PANTHER" id="PTHR43673">
    <property type="entry name" value="NAD(P)H NITROREDUCTASE YDGI-RELATED"/>
    <property type="match status" value="1"/>
</dbReference>
<dbReference type="RefSeq" id="WP_074539253.1">
    <property type="nucleotide sequence ID" value="NZ_FNBD01000013.1"/>
</dbReference>
<keyword evidence="6" id="KW-0560">Oxidoreductase</keyword>
<dbReference type="InterPro" id="IPR000415">
    <property type="entry name" value="Nitroreductase-like"/>
</dbReference>
<evidence type="ECO:0000313" key="9">
    <source>
        <dbReference type="Proteomes" id="UP000182114"/>
    </source>
</evidence>
<dbReference type="Gene3D" id="3.40.109.10">
    <property type="entry name" value="NADH Oxidase"/>
    <property type="match status" value="1"/>
</dbReference>
<organism evidence="8 9">
    <name type="scientific">Cellulophaga baltica</name>
    <dbReference type="NCBI Taxonomy" id="76594"/>
    <lineage>
        <taxon>Bacteria</taxon>
        <taxon>Pseudomonadati</taxon>
        <taxon>Bacteroidota</taxon>
        <taxon>Flavobacteriia</taxon>
        <taxon>Flavobacteriales</taxon>
        <taxon>Flavobacteriaceae</taxon>
        <taxon>Cellulophaga</taxon>
    </lineage>
</organism>
<dbReference type="SUPFAM" id="SSF55469">
    <property type="entry name" value="FMN-dependent nitroreductase-like"/>
    <property type="match status" value="1"/>
</dbReference>
<comment type="cofactor">
    <cofactor evidence="1">
        <name>FMN</name>
        <dbReference type="ChEBI" id="CHEBI:58210"/>
    </cofactor>
</comment>
<dbReference type="GO" id="GO:0016491">
    <property type="term" value="F:oxidoreductase activity"/>
    <property type="evidence" value="ECO:0007669"/>
    <property type="project" value="UniProtKB-KW"/>
</dbReference>
<gene>
    <name evidence="8" type="ORF">SAMN04487992_11381</name>
</gene>
<evidence type="ECO:0000256" key="1">
    <source>
        <dbReference type="ARBA" id="ARBA00001917"/>
    </source>
</evidence>
<evidence type="ECO:0000313" key="8">
    <source>
        <dbReference type="EMBL" id="SDF39017.1"/>
    </source>
</evidence>